<feature type="region of interest" description="Disordered" evidence="5">
    <location>
        <begin position="925"/>
        <end position="1239"/>
    </location>
</feature>
<feature type="region of interest" description="Disordered" evidence="5">
    <location>
        <begin position="596"/>
        <end position="892"/>
    </location>
</feature>
<feature type="compositionally biased region" description="Polar residues" evidence="5">
    <location>
        <begin position="1056"/>
        <end position="1065"/>
    </location>
</feature>
<comment type="caution">
    <text evidence="7">The sequence shown here is derived from an EMBL/GenBank/DDBJ whole genome shotgun (WGS) entry which is preliminary data.</text>
</comment>
<evidence type="ECO:0000259" key="6">
    <source>
        <dbReference type="Pfam" id="PF16783"/>
    </source>
</evidence>
<feature type="compositionally biased region" description="Polar residues" evidence="5">
    <location>
        <begin position="1198"/>
        <end position="1207"/>
    </location>
</feature>
<dbReference type="PANTHER" id="PTHR14025:SF20">
    <property type="entry name" value="FANCONI ANEMIA GROUP M PROTEIN"/>
    <property type="match status" value="1"/>
</dbReference>
<evidence type="ECO:0000256" key="3">
    <source>
        <dbReference type="ARBA" id="ARBA00022806"/>
    </source>
</evidence>
<dbReference type="InterPro" id="IPR031879">
    <property type="entry name" value="FANCM-MHF-bd"/>
</dbReference>
<feature type="compositionally biased region" description="Polar residues" evidence="5">
    <location>
        <begin position="880"/>
        <end position="889"/>
    </location>
</feature>
<dbReference type="Proteomes" id="UP001221898">
    <property type="component" value="Unassembled WGS sequence"/>
</dbReference>
<keyword evidence="2" id="KW-0378">Hydrolase</keyword>
<accession>A0AAD7RFH0</accession>
<sequence>MHKMFITCGRFEHQETGRRATRGRRSIAEVHGSFLTRGRESEIVKEDGFLSPKEHSLWLSRVRLGPDDPQPVLSPSHFLSLPGDALPQEGGSAGPTRELSLSEWRHWQNRAFPTHRVEHSDRCRHFIHIMELIDSMRQEEEGSCSYEAELMPYLHKGDVVGYEGGSTPEKATNPKRPRASVRDRKSSSVEEVDVDFVVPGACAPKRRASARTPELPWTLIKEKTLPGSDGMDEEPGSGGHGGQTVLGQTDRSETAVPDVDWDSVQDDCIVIPDEDEEDEEEEEEVVSATAMEDVVDGRWCHSPDRRGGAGNPPGVLGPFSSDAGYGSLPDEPCPELGGLFYLPQWDVADPEPQPLPGTQEKVRAILANVRDFLSRPPPPPPPPPDPDPDCCLSPSFDPEAKLVDGRTPPEPEEWGSPFAVNFRLEVEGEEEEEEEELRDDPSSEHGSEGVPLDCQVRDGSPTRMETVPCNGAAEPVGSTTSSPGWGEVFDDVEEAHDRTAEAAGHEWEEPSPRPGPADDGLKDPDASRRTVPDESMDLFGDDDDDDFLRVSLPEVVEGQGPNDPRPASPPGAHRRPSEITECFDCSQELFSVNFDLGYSIEDSEDEEQEEEPGPVGGTREVSHHSAALPHRSAVGPSPARPQERFHWPVNARDGPRQGSVSTPLARRVGSGDGPPRISRVSSLLSPIVPGPRGASHSPGRPTSEHSGAVSAGSTPGAHAGQVPTIRRSLLRKGGSFCGRGLVNPPPGPGSSDSEEEMVVRGRGRRGKNNPLTSPAGKITSDLDSPLHTTRKRAAALSSSEESEIEQMSDQDFQDVSVRLPKAPCPRELPAPQGRAKKAVGGGARRFLDEEAELSDEGGAVSSDEEEEEEHDHSLGGFVVDTTQLSQGLNDSEMRSVYLKSVRSPAVYSKYKMVFKARNNMDIFSQVPEQDETYGEDSFVVHGSEEEEDEEEEEEEEEEPVLVPEESYVEGKRLYPTRRRARLRQARDRAREGQGDPVHQPPMKTKRSRIVRLDDSSEEEEEEEEEDGKRKKGKGEDPAPLLLSGPVQASLEERGRQSLSVQTSVSGARDGQLLLAAPSEPTQSREEESREEEEEEEEEEGVGEGEGELIPEESFIEGRKTKRSRNVRLDESGEEEEDGKRKKGKGEDPAPLLLSRPVQTPGDAPSGPPQGVPPSSLGTAALGRRRGPEGGSLEERGRQSLSVQTSVSGARDGQLLLSAPSEPTQVCTQHNPHCVSTPPL</sequence>
<dbReference type="PANTHER" id="PTHR14025">
    <property type="entry name" value="FANCONI ANEMIA GROUP M FANCM FAMILY MEMBER"/>
    <property type="match status" value="1"/>
</dbReference>
<organism evidence="7 8">
    <name type="scientific">Aldrovandia affinis</name>
    <dbReference type="NCBI Taxonomy" id="143900"/>
    <lineage>
        <taxon>Eukaryota</taxon>
        <taxon>Metazoa</taxon>
        <taxon>Chordata</taxon>
        <taxon>Craniata</taxon>
        <taxon>Vertebrata</taxon>
        <taxon>Euteleostomi</taxon>
        <taxon>Actinopterygii</taxon>
        <taxon>Neopterygii</taxon>
        <taxon>Teleostei</taxon>
        <taxon>Notacanthiformes</taxon>
        <taxon>Halosauridae</taxon>
        <taxon>Aldrovandia</taxon>
    </lineage>
</organism>
<gene>
    <name evidence="7" type="ORF">AAFF_G00231810</name>
</gene>
<feature type="compositionally biased region" description="Acidic residues" evidence="5">
    <location>
        <begin position="800"/>
        <end position="812"/>
    </location>
</feature>
<keyword evidence="3" id="KW-0347">Helicase</keyword>
<feature type="compositionally biased region" description="Basic and acidic residues" evidence="5">
    <location>
        <begin position="398"/>
        <end position="409"/>
    </location>
</feature>
<feature type="compositionally biased region" description="Basic residues" evidence="5">
    <location>
        <begin position="974"/>
        <end position="983"/>
    </location>
</feature>
<feature type="compositionally biased region" description="Acidic residues" evidence="5">
    <location>
        <begin position="601"/>
        <end position="612"/>
    </location>
</feature>
<feature type="compositionally biased region" description="Acidic residues" evidence="5">
    <location>
        <begin position="944"/>
        <end position="959"/>
    </location>
</feature>
<feature type="domain" description="Fanconi anemia group M protein MHF binding" evidence="6">
    <location>
        <begin position="45"/>
        <end position="159"/>
    </location>
</feature>
<feature type="compositionally biased region" description="Basic and acidic residues" evidence="5">
    <location>
        <begin position="984"/>
        <end position="993"/>
    </location>
</feature>
<feature type="region of interest" description="Disordered" evidence="5">
    <location>
        <begin position="301"/>
        <end position="331"/>
    </location>
</feature>
<evidence type="ECO:0000256" key="1">
    <source>
        <dbReference type="ARBA" id="ARBA00022741"/>
    </source>
</evidence>
<evidence type="ECO:0000313" key="7">
    <source>
        <dbReference type="EMBL" id="KAJ8379090.1"/>
    </source>
</evidence>
<keyword evidence="1" id="KW-0547">Nucleotide-binding</keyword>
<dbReference type="GO" id="GO:0005524">
    <property type="term" value="F:ATP binding"/>
    <property type="evidence" value="ECO:0007669"/>
    <property type="project" value="UniProtKB-KW"/>
</dbReference>
<reference evidence="7" key="1">
    <citation type="journal article" date="2023" name="Science">
        <title>Genome structures resolve the early diversification of teleost fishes.</title>
        <authorList>
            <person name="Parey E."/>
            <person name="Louis A."/>
            <person name="Montfort J."/>
            <person name="Bouchez O."/>
            <person name="Roques C."/>
            <person name="Iampietro C."/>
            <person name="Lluch J."/>
            <person name="Castinel A."/>
            <person name="Donnadieu C."/>
            <person name="Desvignes T."/>
            <person name="Floi Bucao C."/>
            <person name="Jouanno E."/>
            <person name="Wen M."/>
            <person name="Mejri S."/>
            <person name="Dirks R."/>
            <person name="Jansen H."/>
            <person name="Henkel C."/>
            <person name="Chen W.J."/>
            <person name="Zahm M."/>
            <person name="Cabau C."/>
            <person name="Klopp C."/>
            <person name="Thompson A.W."/>
            <person name="Robinson-Rechavi M."/>
            <person name="Braasch I."/>
            <person name="Lecointre G."/>
            <person name="Bobe J."/>
            <person name="Postlethwait J.H."/>
            <person name="Berthelot C."/>
            <person name="Roest Crollius H."/>
            <person name="Guiguen Y."/>
        </authorList>
    </citation>
    <scope>NUCLEOTIDE SEQUENCE</scope>
    <source>
        <strain evidence="7">NC1722</strain>
    </source>
</reference>
<dbReference type="AlphaFoldDB" id="A0AAD7RFH0"/>
<feature type="compositionally biased region" description="Pro residues" evidence="5">
    <location>
        <begin position="375"/>
        <end position="385"/>
    </location>
</feature>
<feature type="compositionally biased region" description="Acidic residues" evidence="5">
    <location>
        <begin position="1015"/>
        <end position="1025"/>
    </location>
</feature>
<feature type="region of interest" description="Disordered" evidence="5">
    <location>
        <begin position="162"/>
        <end position="190"/>
    </location>
</feature>
<dbReference type="Pfam" id="PF16783">
    <property type="entry name" value="FANCM-MHF_bd"/>
    <property type="match status" value="1"/>
</dbReference>
<dbReference type="GO" id="GO:0009378">
    <property type="term" value="F:four-way junction helicase activity"/>
    <property type="evidence" value="ECO:0007669"/>
    <property type="project" value="TreeGrafter"/>
</dbReference>
<keyword evidence="4" id="KW-0067">ATP-binding</keyword>
<dbReference type="GO" id="GO:0016787">
    <property type="term" value="F:hydrolase activity"/>
    <property type="evidence" value="ECO:0007669"/>
    <property type="project" value="UniProtKB-KW"/>
</dbReference>
<evidence type="ECO:0000313" key="8">
    <source>
        <dbReference type="Proteomes" id="UP001221898"/>
    </source>
</evidence>
<dbReference type="GO" id="GO:0036297">
    <property type="term" value="P:interstrand cross-link repair"/>
    <property type="evidence" value="ECO:0007669"/>
    <property type="project" value="TreeGrafter"/>
</dbReference>
<dbReference type="GO" id="GO:0043138">
    <property type="term" value="F:3'-5' DNA helicase activity"/>
    <property type="evidence" value="ECO:0007669"/>
    <property type="project" value="TreeGrafter"/>
</dbReference>
<evidence type="ECO:0000256" key="2">
    <source>
        <dbReference type="ARBA" id="ARBA00022801"/>
    </source>
</evidence>
<evidence type="ECO:0000256" key="5">
    <source>
        <dbReference type="SAM" id="MobiDB-lite"/>
    </source>
</evidence>
<feature type="compositionally biased region" description="Basic and acidic residues" evidence="5">
    <location>
        <begin position="519"/>
        <end position="532"/>
    </location>
</feature>
<feature type="region of interest" description="Disordered" evidence="5">
    <location>
        <begin position="367"/>
        <end position="579"/>
    </location>
</feature>
<dbReference type="GO" id="GO:0045003">
    <property type="term" value="P:double-strand break repair via synthesis-dependent strand annealing"/>
    <property type="evidence" value="ECO:0007669"/>
    <property type="project" value="TreeGrafter"/>
</dbReference>
<feature type="compositionally biased region" description="Acidic residues" evidence="5">
    <location>
        <begin position="534"/>
        <end position="546"/>
    </location>
</feature>
<name>A0AAD7RFH0_9TELE</name>
<keyword evidence="8" id="KW-1185">Reference proteome</keyword>
<evidence type="ECO:0000256" key="4">
    <source>
        <dbReference type="ARBA" id="ARBA00022840"/>
    </source>
</evidence>
<feature type="compositionally biased region" description="Polar residues" evidence="5">
    <location>
        <begin position="1220"/>
        <end position="1230"/>
    </location>
</feature>
<feature type="compositionally biased region" description="Acidic residues" evidence="5">
    <location>
        <begin position="1088"/>
        <end position="1114"/>
    </location>
</feature>
<feature type="compositionally biased region" description="Acidic residues" evidence="5">
    <location>
        <begin position="427"/>
        <end position="438"/>
    </location>
</feature>
<protein>
    <recommendedName>
        <fullName evidence="6">Fanconi anemia group M protein MHF binding domain-containing protein</fullName>
    </recommendedName>
</protein>
<feature type="region of interest" description="Disordered" evidence="5">
    <location>
        <begin position="223"/>
        <end position="265"/>
    </location>
</feature>
<dbReference type="EMBL" id="JAINUG010000302">
    <property type="protein sequence ID" value="KAJ8379090.1"/>
    <property type="molecule type" value="Genomic_DNA"/>
</dbReference>
<dbReference type="GO" id="GO:0000400">
    <property type="term" value="F:four-way junction DNA binding"/>
    <property type="evidence" value="ECO:0007669"/>
    <property type="project" value="TreeGrafter"/>
</dbReference>
<feature type="compositionally biased region" description="Basic and acidic residues" evidence="5">
    <location>
        <begin position="495"/>
        <end position="511"/>
    </location>
</feature>
<proteinExistence type="predicted"/>